<dbReference type="GO" id="GO:0016746">
    <property type="term" value="F:acyltransferase activity"/>
    <property type="evidence" value="ECO:0007669"/>
    <property type="project" value="InterPro"/>
</dbReference>
<evidence type="ECO:0000313" key="2">
    <source>
        <dbReference type="Proteomes" id="UP000294292"/>
    </source>
</evidence>
<protein>
    <submittedName>
        <fullName evidence="1">Stage V sporulation protein AD</fullName>
    </submittedName>
</protein>
<dbReference type="PIRSF" id="PIRSF011570">
    <property type="entry name" value="SpoVAD"/>
    <property type="match status" value="1"/>
</dbReference>
<dbReference type="InterPro" id="IPR016039">
    <property type="entry name" value="Thiolase-like"/>
</dbReference>
<evidence type="ECO:0000313" key="1">
    <source>
        <dbReference type="EMBL" id="QBP41686.1"/>
    </source>
</evidence>
<accession>A0A4P7A1B6</accession>
<organism evidence="1 2">
    <name type="scientific">Paenisporosarcina antarctica</name>
    <dbReference type="NCBI Taxonomy" id="417367"/>
    <lineage>
        <taxon>Bacteria</taxon>
        <taxon>Bacillati</taxon>
        <taxon>Bacillota</taxon>
        <taxon>Bacilli</taxon>
        <taxon>Bacillales</taxon>
        <taxon>Caryophanaceae</taxon>
        <taxon>Paenisporosarcina</taxon>
    </lineage>
</organism>
<dbReference type="InterPro" id="IPR038369">
    <property type="entry name" value="SpoVAD_sf"/>
</dbReference>
<dbReference type="SUPFAM" id="SSF53901">
    <property type="entry name" value="Thiolase-like"/>
    <property type="match status" value="1"/>
</dbReference>
<dbReference type="RefSeq" id="WP_134210271.1">
    <property type="nucleotide sequence ID" value="NZ_CP038015.1"/>
</dbReference>
<dbReference type="InterPro" id="IPR010894">
    <property type="entry name" value="SpoVAD"/>
</dbReference>
<dbReference type="EMBL" id="CP038015">
    <property type="protein sequence ID" value="QBP41686.1"/>
    <property type="molecule type" value="Genomic_DNA"/>
</dbReference>
<reference evidence="1 2" key="1">
    <citation type="submission" date="2019-03" db="EMBL/GenBank/DDBJ databases">
        <title>Complete genome sequence of Paenisporosarcina antarctica CGMCC 1.6503T.</title>
        <authorList>
            <person name="Rong J.-C."/>
            <person name="Chi N.-Y."/>
            <person name="Zhang Q.-F."/>
        </authorList>
    </citation>
    <scope>NUCLEOTIDE SEQUENCE [LARGE SCALE GENOMIC DNA]</scope>
    <source>
        <strain evidence="1 2">CGMCC 1.6503</strain>
    </source>
</reference>
<dbReference type="Gene3D" id="3.40.47.40">
    <property type="entry name" value="Stage V sporulation protein AD"/>
    <property type="match status" value="1"/>
</dbReference>
<gene>
    <name evidence="1" type="ORF">E2636_11265</name>
</gene>
<sequence length="333" mass="35964">MVKARTVQFVSKPSIVSTAVGVGPLEKQSPFLKNFDLIYEDERIGQETNEKGHAQLIEETCKLAIMKGGFEAPDIDLFLSGDLVNQMTPSSFAARTLATPFMGMFSACATSVSSLITASFFIETNHMERILFGAASQHNAVEKQFRYPIEYGAQKPPTGQWTVTGAGYGILSTHQSEKPYIHSATIGQVIDCECLDPLDMGSAMAPAAFDTIQQHLSQNKDTSYDFVMTGDLGKNGYAILQELIKSSGISTYPVDSYRDAGAEFYGNNDKFLSGGSGAGCSASVYLGPIYAELLSKKWKKILLVATGALLSPLSFQQGETIPCIAHAVEVTMD</sequence>
<dbReference type="OrthoDB" id="9770068at2"/>
<dbReference type="KEGG" id="panc:E2636_11265"/>
<keyword evidence="2" id="KW-1185">Reference proteome</keyword>
<dbReference type="Proteomes" id="UP000294292">
    <property type="component" value="Chromosome"/>
</dbReference>
<dbReference type="AlphaFoldDB" id="A0A4P7A1B6"/>
<proteinExistence type="predicted"/>
<dbReference type="Pfam" id="PF07451">
    <property type="entry name" value="SpoVAD"/>
    <property type="match status" value="1"/>
</dbReference>
<name>A0A4P7A1B6_9BACL</name>